<dbReference type="AlphaFoldDB" id="A0AAV2P7S4"/>
<organism evidence="2 3">
    <name type="scientific">Lasius platythorax</name>
    <dbReference type="NCBI Taxonomy" id="488582"/>
    <lineage>
        <taxon>Eukaryota</taxon>
        <taxon>Metazoa</taxon>
        <taxon>Ecdysozoa</taxon>
        <taxon>Arthropoda</taxon>
        <taxon>Hexapoda</taxon>
        <taxon>Insecta</taxon>
        <taxon>Pterygota</taxon>
        <taxon>Neoptera</taxon>
        <taxon>Endopterygota</taxon>
        <taxon>Hymenoptera</taxon>
        <taxon>Apocrita</taxon>
        <taxon>Aculeata</taxon>
        <taxon>Formicoidea</taxon>
        <taxon>Formicidae</taxon>
        <taxon>Formicinae</taxon>
        <taxon>Lasius</taxon>
        <taxon>Lasius</taxon>
    </lineage>
</organism>
<name>A0AAV2P7S4_9HYME</name>
<feature type="region of interest" description="Disordered" evidence="1">
    <location>
        <begin position="36"/>
        <end position="75"/>
    </location>
</feature>
<proteinExistence type="predicted"/>
<feature type="region of interest" description="Disordered" evidence="1">
    <location>
        <begin position="1"/>
        <end position="23"/>
    </location>
</feature>
<gene>
    <name evidence="2" type="ORF">LPLAT_LOCUS13996</name>
</gene>
<dbReference type="EMBL" id="OZ034832">
    <property type="protein sequence ID" value="CAL1688989.1"/>
    <property type="molecule type" value="Genomic_DNA"/>
</dbReference>
<keyword evidence="3" id="KW-1185">Reference proteome</keyword>
<evidence type="ECO:0000313" key="3">
    <source>
        <dbReference type="Proteomes" id="UP001497644"/>
    </source>
</evidence>
<reference evidence="2" key="1">
    <citation type="submission" date="2024-04" db="EMBL/GenBank/DDBJ databases">
        <authorList>
            <consortium name="Molecular Ecology Group"/>
        </authorList>
    </citation>
    <scope>NUCLEOTIDE SEQUENCE</scope>
</reference>
<evidence type="ECO:0000256" key="1">
    <source>
        <dbReference type="SAM" id="MobiDB-lite"/>
    </source>
</evidence>
<dbReference type="Proteomes" id="UP001497644">
    <property type="component" value="Chromosome 9"/>
</dbReference>
<feature type="compositionally biased region" description="Basic and acidic residues" evidence="1">
    <location>
        <begin position="1"/>
        <end position="10"/>
    </location>
</feature>
<protein>
    <submittedName>
        <fullName evidence="2">Uncharacterized protein</fullName>
    </submittedName>
</protein>
<accession>A0AAV2P7S4</accession>
<sequence length="75" mass="8585">MDVRSQQDKRDRRRRERSLVQEGSRLQLRRLGVAGRKHEAVTVEDGNPKGPEAIPDFQIEGDREAGRQQSPCSFP</sequence>
<evidence type="ECO:0000313" key="2">
    <source>
        <dbReference type="EMBL" id="CAL1688989.1"/>
    </source>
</evidence>